<dbReference type="Pfam" id="PF13786">
    <property type="entry name" value="DUF4179"/>
    <property type="match status" value="1"/>
</dbReference>
<dbReference type="Pfam" id="PF18705">
    <property type="entry name" value="DUF5643"/>
    <property type="match status" value="1"/>
</dbReference>
<dbReference type="Gene3D" id="2.60.40.1640">
    <property type="entry name" value="Conserved domain protein"/>
    <property type="match status" value="1"/>
</dbReference>
<keyword evidence="5" id="KW-1185">Reference proteome</keyword>
<dbReference type="InterPro" id="IPR025436">
    <property type="entry name" value="DUF4179"/>
</dbReference>
<protein>
    <submittedName>
        <fullName evidence="4">DUF4179 domain-containing protein</fullName>
    </submittedName>
</protein>
<feature type="transmembrane region" description="Helical" evidence="1">
    <location>
        <begin position="58"/>
        <end position="76"/>
    </location>
</feature>
<keyword evidence="1" id="KW-0812">Transmembrane</keyword>
<keyword evidence="1" id="KW-0472">Membrane</keyword>
<dbReference type="EMBL" id="VYKK01000003">
    <property type="protein sequence ID" value="KAA9008392.1"/>
    <property type="molecule type" value="Genomic_DNA"/>
</dbReference>
<feature type="domain" description="DUF5643" evidence="3">
    <location>
        <begin position="243"/>
        <end position="354"/>
    </location>
</feature>
<gene>
    <name evidence="4" type="ORF">F4V43_01175</name>
</gene>
<sequence length="373" mass="42010">MTAMKSTQMPKDNDLDFIKRLLNEDPVTIDLVKSTMDRYHKTDLPSVPVPSRRSKTRFVFSVASLAAVMLFTLPYLSPTMAASMKQVPVLSTLFQFTGDLGLRTADERGWYTSTASQDSHNGISLQVPVVMFDGTRLSLGIERMGQAESTSLPLQSQIKSIHLSIDGRDIQDFQPSQTDNSIDIYSFQGRDKNSSVLEFSNLRNQGGEPFPDHFRLSLEVILEGVDQPYALTVPVRLNVSDLKVYSPHLKHSYQNLTVDLEKVEVTPVTTSISLRLTVDPSDSRHIPLMGYDLFDESGHKLNFLTSHSWNPTDGLVQVTDARYEPLNGYSKTIVIKPYLYLYKDPANKEMIISEDGTPKIRYIPELEMRVALK</sequence>
<comment type="caution">
    <text evidence="4">The sequence shown here is derived from an EMBL/GenBank/DDBJ whole genome shotgun (WGS) entry which is preliminary data.</text>
</comment>
<evidence type="ECO:0000259" key="3">
    <source>
        <dbReference type="Pfam" id="PF18705"/>
    </source>
</evidence>
<reference evidence="4 5" key="1">
    <citation type="submission" date="2019-09" db="EMBL/GenBank/DDBJ databases">
        <title>Bacillus ochoae sp. nov., Paenibacillus whitsoniae sp. nov., Paenibacillus spiritus sp. nov. Isolated from the Mars Exploration Rover during spacecraft assembly.</title>
        <authorList>
            <person name="Seuylemezian A."/>
            <person name="Vaishampayan P."/>
        </authorList>
    </citation>
    <scope>NUCLEOTIDE SEQUENCE [LARGE SCALE GENOMIC DNA]</scope>
    <source>
        <strain evidence="4 5">MER_111</strain>
    </source>
</reference>
<organism evidence="4 5">
    <name type="scientific">Paenibacillus spiritus</name>
    <dbReference type="NCBI Taxonomy" id="2496557"/>
    <lineage>
        <taxon>Bacteria</taxon>
        <taxon>Bacillati</taxon>
        <taxon>Bacillota</taxon>
        <taxon>Bacilli</taxon>
        <taxon>Bacillales</taxon>
        <taxon>Paenibacillaceae</taxon>
        <taxon>Paenibacillus</taxon>
    </lineage>
</organism>
<proteinExistence type="predicted"/>
<dbReference type="Proteomes" id="UP000367750">
    <property type="component" value="Unassembled WGS sequence"/>
</dbReference>
<feature type="domain" description="DUF4179" evidence="2">
    <location>
        <begin position="56"/>
        <end position="141"/>
    </location>
</feature>
<evidence type="ECO:0000259" key="2">
    <source>
        <dbReference type="Pfam" id="PF13786"/>
    </source>
</evidence>
<accession>A0A5J5GLN7</accession>
<evidence type="ECO:0000313" key="4">
    <source>
        <dbReference type="EMBL" id="KAA9008392.1"/>
    </source>
</evidence>
<evidence type="ECO:0000313" key="5">
    <source>
        <dbReference type="Proteomes" id="UP000367750"/>
    </source>
</evidence>
<evidence type="ECO:0000256" key="1">
    <source>
        <dbReference type="SAM" id="Phobius"/>
    </source>
</evidence>
<dbReference type="InterPro" id="IPR040680">
    <property type="entry name" value="DUF5643"/>
</dbReference>
<dbReference type="AlphaFoldDB" id="A0A5J5GLN7"/>
<dbReference type="OrthoDB" id="2639741at2"/>
<keyword evidence="1" id="KW-1133">Transmembrane helix</keyword>
<name>A0A5J5GLN7_9BACL</name>